<comment type="caution">
    <text evidence="16">The sequence shown here is derived from an EMBL/GenBank/DDBJ whole genome shotgun (WGS) entry which is preliminary data.</text>
</comment>
<keyword evidence="17" id="KW-1185">Reference proteome</keyword>
<keyword evidence="7" id="KW-0418">Kinase</keyword>
<feature type="domain" description="Malectin-like" evidence="15">
    <location>
        <begin position="39"/>
        <end position="409"/>
    </location>
</feature>
<dbReference type="GO" id="GO:0004674">
    <property type="term" value="F:protein serine/threonine kinase activity"/>
    <property type="evidence" value="ECO:0007669"/>
    <property type="project" value="UniProtKB-KW"/>
</dbReference>
<keyword evidence="3" id="KW-0808">Transferase</keyword>
<accession>A0AAV5IWK0</accession>
<evidence type="ECO:0000256" key="12">
    <source>
        <dbReference type="SAM" id="MobiDB-lite"/>
    </source>
</evidence>
<dbReference type="PANTHER" id="PTHR34590:SF5">
    <property type="entry name" value="OS04G0586500 PROTEIN"/>
    <property type="match status" value="1"/>
</dbReference>
<evidence type="ECO:0000256" key="14">
    <source>
        <dbReference type="SAM" id="SignalP"/>
    </source>
</evidence>
<evidence type="ECO:0000256" key="10">
    <source>
        <dbReference type="ARBA" id="ARBA00023136"/>
    </source>
</evidence>
<evidence type="ECO:0000256" key="6">
    <source>
        <dbReference type="ARBA" id="ARBA00022741"/>
    </source>
</evidence>
<evidence type="ECO:0000313" key="17">
    <source>
        <dbReference type="Proteomes" id="UP001054252"/>
    </source>
</evidence>
<evidence type="ECO:0000256" key="9">
    <source>
        <dbReference type="ARBA" id="ARBA00022989"/>
    </source>
</evidence>
<evidence type="ECO:0000256" key="2">
    <source>
        <dbReference type="ARBA" id="ARBA00022527"/>
    </source>
</evidence>
<evidence type="ECO:0000256" key="4">
    <source>
        <dbReference type="ARBA" id="ARBA00022692"/>
    </source>
</evidence>
<evidence type="ECO:0000256" key="5">
    <source>
        <dbReference type="ARBA" id="ARBA00022729"/>
    </source>
</evidence>
<dbReference type="InterPro" id="IPR024788">
    <property type="entry name" value="Malectin-like_Carb-bd_dom"/>
</dbReference>
<evidence type="ECO:0000256" key="8">
    <source>
        <dbReference type="ARBA" id="ARBA00022840"/>
    </source>
</evidence>
<dbReference type="Gene3D" id="2.60.120.430">
    <property type="entry name" value="Galactose-binding lectin"/>
    <property type="match status" value="2"/>
</dbReference>
<dbReference type="AlphaFoldDB" id="A0AAV5IWK0"/>
<evidence type="ECO:0000313" key="16">
    <source>
        <dbReference type="EMBL" id="GKV03001.1"/>
    </source>
</evidence>
<keyword evidence="5 14" id="KW-0732">Signal</keyword>
<evidence type="ECO:0000256" key="7">
    <source>
        <dbReference type="ARBA" id="ARBA00022777"/>
    </source>
</evidence>
<feature type="signal peptide" evidence="14">
    <location>
        <begin position="1"/>
        <end position="28"/>
    </location>
</feature>
<keyword evidence="6" id="KW-0547">Nucleotide-binding</keyword>
<dbReference type="GO" id="GO:0004714">
    <property type="term" value="F:transmembrane receptor protein tyrosine kinase activity"/>
    <property type="evidence" value="ECO:0007669"/>
    <property type="project" value="InterPro"/>
</dbReference>
<dbReference type="PANTHER" id="PTHR34590">
    <property type="entry name" value="OS03G0124300 PROTEIN-RELATED"/>
    <property type="match status" value="1"/>
</dbReference>
<proteinExistence type="predicted"/>
<dbReference type="Pfam" id="PF12819">
    <property type="entry name" value="Malectin_like"/>
    <property type="match status" value="1"/>
</dbReference>
<dbReference type="Proteomes" id="UP001054252">
    <property type="component" value="Unassembled WGS sequence"/>
</dbReference>
<keyword evidence="2" id="KW-0723">Serine/threonine-protein kinase</keyword>
<organism evidence="16 17">
    <name type="scientific">Rubroshorea leprosula</name>
    <dbReference type="NCBI Taxonomy" id="152421"/>
    <lineage>
        <taxon>Eukaryota</taxon>
        <taxon>Viridiplantae</taxon>
        <taxon>Streptophyta</taxon>
        <taxon>Embryophyta</taxon>
        <taxon>Tracheophyta</taxon>
        <taxon>Spermatophyta</taxon>
        <taxon>Magnoliopsida</taxon>
        <taxon>eudicotyledons</taxon>
        <taxon>Gunneridae</taxon>
        <taxon>Pentapetalae</taxon>
        <taxon>rosids</taxon>
        <taxon>malvids</taxon>
        <taxon>Malvales</taxon>
        <taxon>Dipterocarpaceae</taxon>
        <taxon>Rubroshorea</taxon>
    </lineage>
</organism>
<feature type="chain" id="PRO_5043977686" description="Malectin-like domain-containing protein" evidence="14">
    <location>
        <begin position="29"/>
        <end position="503"/>
    </location>
</feature>
<keyword evidence="10 13" id="KW-0472">Membrane</keyword>
<keyword evidence="8" id="KW-0067">ATP-binding</keyword>
<dbReference type="FunFam" id="2.60.120.430:FF:000007">
    <property type="entry name" value="FERONIA receptor-like kinase"/>
    <property type="match status" value="1"/>
</dbReference>
<dbReference type="FunFam" id="2.60.120.430:FF:000003">
    <property type="entry name" value="FERONIA receptor-like kinase"/>
    <property type="match status" value="1"/>
</dbReference>
<evidence type="ECO:0000256" key="13">
    <source>
        <dbReference type="SAM" id="Phobius"/>
    </source>
</evidence>
<comment type="subcellular location">
    <subcellularLocation>
        <location evidence="1">Membrane</location>
        <topology evidence="1">Single-pass type I membrane protein</topology>
    </subcellularLocation>
</comment>
<gene>
    <name evidence="16" type="ORF">SLEP1_g15368</name>
</gene>
<reference evidence="16 17" key="1">
    <citation type="journal article" date="2021" name="Commun. Biol.">
        <title>The genome of Shorea leprosula (Dipterocarpaceae) highlights the ecological relevance of drought in aseasonal tropical rainforests.</title>
        <authorList>
            <person name="Ng K.K.S."/>
            <person name="Kobayashi M.J."/>
            <person name="Fawcett J.A."/>
            <person name="Hatakeyama M."/>
            <person name="Paape T."/>
            <person name="Ng C.H."/>
            <person name="Ang C.C."/>
            <person name="Tnah L.H."/>
            <person name="Lee C.T."/>
            <person name="Nishiyama T."/>
            <person name="Sese J."/>
            <person name="O'Brien M.J."/>
            <person name="Copetti D."/>
            <person name="Mohd Noor M.I."/>
            <person name="Ong R.C."/>
            <person name="Putra M."/>
            <person name="Sireger I.Z."/>
            <person name="Indrioko S."/>
            <person name="Kosugi Y."/>
            <person name="Izuno A."/>
            <person name="Isagi Y."/>
            <person name="Lee S.L."/>
            <person name="Shimizu K.K."/>
        </authorList>
    </citation>
    <scope>NUCLEOTIDE SEQUENCE [LARGE SCALE GENOMIC DNA]</scope>
    <source>
        <strain evidence="16">214</strain>
    </source>
</reference>
<dbReference type="GO" id="GO:0005524">
    <property type="term" value="F:ATP binding"/>
    <property type="evidence" value="ECO:0007669"/>
    <property type="project" value="UniProtKB-KW"/>
</dbReference>
<keyword evidence="11" id="KW-0325">Glycoprotein</keyword>
<dbReference type="EMBL" id="BPVZ01000019">
    <property type="protein sequence ID" value="GKV03001.1"/>
    <property type="molecule type" value="Genomic_DNA"/>
</dbReference>
<evidence type="ECO:0000259" key="15">
    <source>
        <dbReference type="Pfam" id="PF12819"/>
    </source>
</evidence>
<protein>
    <recommendedName>
        <fullName evidence="15">Malectin-like domain-containing protein</fullName>
    </recommendedName>
</protein>
<keyword evidence="9 13" id="KW-1133">Transmembrane helix</keyword>
<feature type="compositionally biased region" description="Basic and acidic residues" evidence="12">
    <location>
        <begin position="494"/>
        <end position="503"/>
    </location>
</feature>
<feature type="region of interest" description="Disordered" evidence="12">
    <location>
        <begin position="478"/>
        <end position="503"/>
    </location>
</feature>
<dbReference type="InterPro" id="IPR045272">
    <property type="entry name" value="ANXUR1/2-like"/>
</dbReference>
<sequence>MGNSIDNYSLVSFLVLVSLSSVVHIIRAGGYVPTEKFLLNCGDTSLATAEDGRKWAPDVGSKLFGAGNSVVSKAAMQDPAVPSVPYMSSRIFRSNFTYSFPVVAGRKLIRLYFYSSSYDGLHAANALFSVTAGSYTLLRNFNVSQTSEALSYAFLIKEYSVNVDGEMLNITFSPSSMASNTYAFVNGIEVMSMPDIYSNTGGRLMIVGYTTPFTIDNSTALETVYRLNVGGNDISPSEDDTGLFRSWSEDLPYILGAGVGVTVAADPNMTFNYKGIPRYTAPKTVYATARSMGPYSAVNAQSNLTWLFSVDSGFNYLIRLHFCEFTESITLINQRVFNIFLNNQTAQEGADVIAWAGGNWNIGVPVYMDFVVLVPGGSPQQDLWLELHPDIAAKPQYYDAILSGVEIFKLSHTSGNLAGLNPIPAPKNEVNPSLVLAPHSGHSNLKAITAVGISGGVALALIAGFYLFAASRGHKHGMVPSASDDPENTALIKSDNHGQKDID</sequence>
<dbReference type="GO" id="GO:0016020">
    <property type="term" value="C:membrane"/>
    <property type="evidence" value="ECO:0007669"/>
    <property type="project" value="UniProtKB-SubCell"/>
</dbReference>
<evidence type="ECO:0000256" key="3">
    <source>
        <dbReference type="ARBA" id="ARBA00022679"/>
    </source>
</evidence>
<feature type="transmembrane region" description="Helical" evidence="13">
    <location>
        <begin position="447"/>
        <end position="468"/>
    </location>
</feature>
<keyword evidence="4 13" id="KW-0812">Transmembrane</keyword>
<evidence type="ECO:0000256" key="1">
    <source>
        <dbReference type="ARBA" id="ARBA00004479"/>
    </source>
</evidence>
<name>A0AAV5IWK0_9ROSI</name>
<evidence type="ECO:0000256" key="11">
    <source>
        <dbReference type="ARBA" id="ARBA00023180"/>
    </source>
</evidence>